<keyword evidence="4" id="KW-0812">Transmembrane</keyword>
<sequence length="72" mass="8140">MSALFDFKSFLTTLLLFICACTYVKLRAPGLLDSHRTGFRGVFWKAARVGERLSPWVSVACAYMSVQTLFGW</sequence>
<evidence type="ECO:0000256" key="6">
    <source>
        <dbReference type="ARBA" id="ARBA00022989"/>
    </source>
</evidence>
<dbReference type="OMA" id="KVGFQGT"/>
<evidence type="ECO:0000256" key="5">
    <source>
        <dbReference type="ARBA" id="ARBA00022729"/>
    </source>
</evidence>
<dbReference type="InterPro" id="IPR051523">
    <property type="entry name" value="KISH_domain"/>
</dbReference>
<dbReference type="eggNOG" id="KOG3808">
    <property type="taxonomic scope" value="Eukaryota"/>
</dbReference>
<gene>
    <name evidence="10" type="ORF">OSTLU_40704</name>
</gene>
<comment type="function">
    <text evidence="1 9">Involved in the early part of the secretory pathway.</text>
</comment>
<dbReference type="HOGENOM" id="CLU_152663_1_1_1"/>
<organism evidence="10 11">
    <name type="scientific">Ostreococcus lucimarinus (strain CCE9901)</name>
    <dbReference type="NCBI Taxonomy" id="436017"/>
    <lineage>
        <taxon>Eukaryota</taxon>
        <taxon>Viridiplantae</taxon>
        <taxon>Chlorophyta</taxon>
        <taxon>Mamiellophyceae</taxon>
        <taxon>Mamiellales</taxon>
        <taxon>Bathycoccaceae</taxon>
        <taxon>Ostreococcus</taxon>
    </lineage>
</organism>
<dbReference type="KEGG" id="olu:OSTLU_40704"/>
<comment type="subcellular location">
    <subcellularLocation>
        <location evidence="2">Golgi apparatus membrane</location>
        <topology evidence="2">Single-pass type I membrane protein</topology>
    </subcellularLocation>
</comment>
<evidence type="ECO:0000256" key="3">
    <source>
        <dbReference type="ARBA" id="ARBA00008961"/>
    </source>
</evidence>
<evidence type="ECO:0000256" key="2">
    <source>
        <dbReference type="ARBA" id="ARBA00004614"/>
    </source>
</evidence>
<dbReference type="AlphaFoldDB" id="A4S8G7"/>
<protein>
    <recommendedName>
        <fullName evidence="9">Protein kish</fullName>
    </recommendedName>
</protein>
<evidence type="ECO:0000313" key="11">
    <source>
        <dbReference type="Proteomes" id="UP000001568"/>
    </source>
</evidence>
<dbReference type="GeneID" id="5005727"/>
<keyword evidence="6" id="KW-1133">Transmembrane helix</keyword>
<comment type="similarity">
    <text evidence="3 9">Belongs to the KISH family.</text>
</comment>
<dbReference type="EMBL" id="CP000595">
    <property type="protein sequence ID" value="ABO99911.1"/>
    <property type="molecule type" value="Genomic_DNA"/>
</dbReference>
<dbReference type="Gramene" id="ABO99911">
    <property type="protein sequence ID" value="ABO99911"/>
    <property type="gene ID" value="OSTLU_40704"/>
</dbReference>
<proteinExistence type="inferred from homology"/>
<dbReference type="PANTHER" id="PTHR13229">
    <property type="entry name" value="PROTEIN KISH-A"/>
    <property type="match status" value="1"/>
</dbReference>
<evidence type="ECO:0000256" key="4">
    <source>
        <dbReference type="ARBA" id="ARBA00022692"/>
    </source>
</evidence>
<keyword evidence="11" id="KW-1185">Reference proteome</keyword>
<keyword evidence="8" id="KW-0472">Membrane</keyword>
<dbReference type="RefSeq" id="XP_001421618.1">
    <property type="nucleotide sequence ID" value="XM_001421581.1"/>
</dbReference>
<name>A4S8G7_OSTLU</name>
<dbReference type="InterPro" id="IPR009653">
    <property type="entry name" value="Ksh1"/>
</dbReference>
<evidence type="ECO:0000256" key="1">
    <source>
        <dbReference type="ARBA" id="ARBA00002154"/>
    </source>
</evidence>
<dbReference type="Pfam" id="PF06842">
    <property type="entry name" value="DUF1242"/>
    <property type="match status" value="1"/>
</dbReference>
<dbReference type="Proteomes" id="UP000001568">
    <property type="component" value="Chromosome 15"/>
</dbReference>
<evidence type="ECO:0000256" key="9">
    <source>
        <dbReference type="RuleBase" id="RU910717"/>
    </source>
</evidence>
<accession>A4S8G7</accession>
<evidence type="ECO:0000313" key="10">
    <source>
        <dbReference type="EMBL" id="ABO99911.1"/>
    </source>
</evidence>
<dbReference type="STRING" id="436017.A4S8G7"/>
<dbReference type="GO" id="GO:0000139">
    <property type="term" value="C:Golgi membrane"/>
    <property type="evidence" value="ECO:0007669"/>
    <property type="project" value="UniProtKB-SubCell"/>
</dbReference>
<keyword evidence="7" id="KW-0333">Golgi apparatus</keyword>
<evidence type="ECO:0000256" key="8">
    <source>
        <dbReference type="ARBA" id="ARBA00023136"/>
    </source>
</evidence>
<keyword evidence="5" id="KW-0732">Signal</keyword>
<reference evidence="10 11" key="1">
    <citation type="journal article" date="2007" name="Proc. Natl. Acad. Sci. U.S.A.">
        <title>The tiny eukaryote Ostreococcus provides genomic insights into the paradox of plankton speciation.</title>
        <authorList>
            <person name="Palenik B."/>
            <person name="Grimwood J."/>
            <person name="Aerts A."/>
            <person name="Rouze P."/>
            <person name="Salamov A."/>
            <person name="Putnam N."/>
            <person name="Dupont C."/>
            <person name="Jorgensen R."/>
            <person name="Derelle E."/>
            <person name="Rombauts S."/>
            <person name="Zhou K."/>
            <person name="Otillar R."/>
            <person name="Merchant S.S."/>
            <person name="Podell S."/>
            <person name="Gaasterland T."/>
            <person name="Napoli C."/>
            <person name="Gendler K."/>
            <person name="Manuell A."/>
            <person name="Tai V."/>
            <person name="Vallon O."/>
            <person name="Piganeau G."/>
            <person name="Jancek S."/>
            <person name="Heijde M."/>
            <person name="Jabbari K."/>
            <person name="Bowler C."/>
            <person name="Lohr M."/>
            <person name="Robbens S."/>
            <person name="Werner G."/>
            <person name="Dubchak I."/>
            <person name="Pazour G.J."/>
            <person name="Ren Q."/>
            <person name="Paulsen I."/>
            <person name="Delwiche C."/>
            <person name="Schmutz J."/>
            <person name="Rokhsar D."/>
            <person name="Van de Peer Y."/>
            <person name="Moreau H."/>
            <person name="Grigoriev I.V."/>
        </authorList>
    </citation>
    <scope>NUCLEOTIDE SEQUENCE [LARGE SCALE GENOMIC DNA]</scope>
    <source>
        <strain evidence="10 11">CCE9901</strain>
    </source>
</reference>
<dbReference type="OrthoDB" id="10034655at2759"/>
<evidence type="ECO:0000256" key="7">
    <source>
        <dbReference type="ARBA" id="ARBA00023034"/>
    </source>
</evidence>